<evidence type="ECO:0000313" key="2">
    <source>
        <dbReference type="Proteomes" id="UP000027120"/>
    </source>
</evidence>
<evidence type="ECO:0000313" key="1">
    <source>
        <dbReference type="EMBL" id="KDO39667.1"/>
    </source>
</evidence>
<dbReference type="AlphaFoldDB" id="A0A067DL00"/>
<name>A0A067DL00_CITSI</name>
<dbReference type="Proteomes" id="UP000027120">
    <property type="component" value="Unassembled WGS sequence"/>
</dbReference>
<keyword evidence="2" id="KW-1185">Reference proteome</keyword>
<proteinExistence type="predicted"/>
<organism evidence="1 2">
    <name type="scientific">Citrus sinensis</name>
    <name type="common">Sweet orange</name>
    <name type="synonym">Citrus aurantium var. sinensis</name>
    <dbReference type="NCBI Taxonomy" id="2711"/>
    <lineage>
        <taxon>Eukaryota</taxon>
        <taxon>Viridiplantae</taxon>
        <taxon>Streptophyta</taxon>
        <taxon>Embryophyta</taxon>
        <taxon>Tracheophyta</taxon>
        <taxon>Spermatophyta</taxon>
        <taxon>Magnoliopsida</taxon>
        <taxon>eudicotyledons</taxon>
        <taxon>Gunneridae</taxon>
        <taxon>Pentapetalae</taxon>
        <taxon>rosids</taxon>
        <taxon>malvids</taxon>
        <taxon>Sapindales</taxon>
        <taxon>Rutaceae</taxon>
        <taxon>Aurantioideae</taxon>
        <taxon>Citrus</taxon>
    </lineage>
</organism>
<reference evidence="1 2" key="1">
    <citation type="submission" date="2014-04" db="EMBL/GenBank/DDBJ databases">
        <authorList>
            <consortium name="International Citrus Genome Consortium"/>
            <person name="Gmitter F."/>
            <person name="Chen C."/>
            <person name="Farmerie W."/>
            <person name="Harkins T."/>
            <person name="Desany B."/>
            <person name="Mohiuddin M."/>
            <person name="Kodira C."/>
            <person name="Borodovsky M."/>
            <person name="Lomsadze A."/>
            <person name="Burns P."/>
            <person name="Jenkins J."/>
            <person name="Prochnik S."/>
            <person name="Shu S."/>
            <person name="Chapman J."/>
            <person name="Pitluck S."/>
            <person name="Schmutz J."/>
            <person name="Rokhsar D."/>
        </authorList>
    </citation>
    <scope>NUCLEOTIDE SEQUENCE</scope>
</reference>
<protein>
    <submittedName>
        <fullName evidence="1">Uncharacterized protein</fullName>
    </submittedName>
</protein>
<dbReference type="EMBL" id="KK786376">
    <property type="protein sequence ID" value="KDO39667.1"/>
    <property type="molecule type" value="Genomic_DNA"/>
</dbReference>
<gene>
    <name evidence="1" type="ORF">CISIN_1g039341mg</name>
</gene>
<sequence>MPTTCKVVENEIRMTGSEELKSYCLMDFGLFGRSWAPTITRAVVFVPGVLESNWRDYLPASKLNVMSTGALRDVVASGSTSGNYRRLDKHGGYETAVHGVRTVVRLDDLKVDRRVLSGGSVVLQINLIDPRDGGNLVGTEFTFDGQVYWNLYSN</sequence>
<accession>A0A067DL00</accession>